<proteinExistence type="predicted"/>
<dbReference type="PROSITE" id="PS51048">
    <property type="entry name" value="SGS"/>
    <property type="match status" value="1"/>
</dbReference>
<feature type="compositionally biased region" description="Basic and acidic residues" evidence="5">
    <location>
        <begin position="202"/>
        <end position="227"/>
    </location>
</feature>
<keyword evidence="8" id="KW-1185">Reference proteome</keyword>
<feature type="compositionally biased region" description="Polar residues" evidence="5">
    <location>
        <begin position="180"/>
        <end position="189"/>
    </location>
</feature>
<sequence length="227" mass="25746">MTGVQELEADLVETVFLLKQATRQNTKVLLEKEERRLKQLIAESTPKATSSAKELSSTATSGALLPTSKITNYAWDQSPKFVKIYITLDGIHTAPADLIKSNFTERGFSIHISNFKGKNHAVEMIDLQYPIVTKDSYVKQKTDMLLVMLRKESEEKHWDEITRLDAELKKKNAPKFDTPGSASDPNESLMSMMKELYDNGDDEMKRTLRKAWHEGQQKKHTDGLADS</sequence>
<protein>
    <recommendedName>
        <fullName evidence="1">Calcyclin-binding protein</fullName>
    </recommendedName>
</protein>
<dbReference type="GO" id="GO:0015631">
    <property type="term" value="F:tubulin binding"/>
    <property type="evidence" value="ECO:0007669"/>
    <property type="project" value="InterPro"/>
</dbReference>
<dbReference type="InterPro" id="IPR007052">
    <property type="entry name" value="CS_dom"/>
</dbReference>
<comment type="function">
    <text evidence="4">May be involved in calcium-dependent ubiquitination and subsequent proteasomal degradation of target proteins. Probably serves as a molecular bridge in ubiquitin E3 complexes. Participates in the ubiquitin-mediated degradation of beta-catenin (CTNNB1).</text>
</comment>
<evidence type="ECO:0000256" key="5">
    <source>
        <dbReference type="SAM" id="MobiDB-lite"/>
    </source>
</evidence>
<dbReference type="Proteomes" id="UP000887575">
    <property type="component" value="Unassembled WGS sequence"/>
</dbReference>
<dbReference type="CDD" id="cd06468">
    <property type="entry name" value="p23_CacyBP"/>
    <property type="match status" value="1"/>
</dbReference>
<keyword evidence="3" id="KW-0007">Acetylation</keyword>
<evidence type="ECO:0000256" key="1">
    <source>
        <dbReference type="ARBA" id="ARBA00015702"/>
    </source>
</evidence>
<dbReference type="GO" id="GO:0031625">
    <property type="term" value="F:ubiquitin protein ligase binding"/>
    <property type="evidence" value="ECO:0007669"/>
    <property type="project" value="InterPro"/>
</dbReference>
<dbReference type="GO" id="GO:0007507">
    <property type="term" value="P:heart development"/>
    <property type="evidence" value="ECO:0007669"/>
    <property type="project" value="TreeGrafter"/>
</dbReference>
<dbReference type="InterPro" id="IPR037893">
    <property type="entry name" value="CS_CacyBP"/>
</dbReference>
<evidence type="ECO:0000313" key="9">
    <source>
        <dbReference type="WBParaSite" id="MBELARI_LOCUS17146"/>
    </source>
</evidence>
<reference evidence="9" key="1">
    <citation type="submission" date="2024-02" db="UniProtKB">
        <authorList>
            <consortium name="WormBaseParasite"/>
        </authorList>
    </citation>
    <scope>IDENTIFICATION</scope>
</reference>
<evidence type="ECO:0000259" key="7">
    <source>
        <dbReference type="PROSITE" id="PS51203"/>
    </source>
</evidence>
<dbReference type="InterPro" id="IPR008978">
    <property type="entry name" value="HSP20-like_chaperone"/>
</dbReference>
<accession>A0AAF3ESM9</accession>
<evidence type="ECO:0000256" key="4">
    <source>
        <dbReference type="ARBA" id="ARBA00025145"/>
    </source>
</evidence>
<evidence type="ECO:0000256" key="2">
    <source>
        <dbReference type="ARBA" id="ARBA00022786"/>
    </source>
</evidence>
<name>A0AAF3ESM9_9BILA</name>
<evidence type="ECO:0000313" key="8">
    <source>
        <dbReference type="Proteomes" id="UP000887575"/>
    </source>
</evidence>
<dbReference type="Pfam" id="PF04969">
    <property type="entry name" value="CS"/>
    <property type="match status" value="1"/>
</dbReference>
<dbReference type="GO" id="GO:0044548">
    <property type="term" value="F:S100 protein binding"/>
    <property type="evidence" value="ECO:0007669"/>
    <property type="project" value="InterPro"/>
</dbReference>
<dbReference type="InterPro" id="IPR007699">
    <property type="entry name" value="SGS_dom"/>
</dbReference>
<dbReference type="InterPro" id="IPR015120">
    <property type="entry name" value="Siah-Interact_N"/>
</dbReference>
<dbReference type="AlphaFoldDB" id="A0AAF3ESM9"/>
<keyword evidence="2" id="KW-0833">Ubl conjugation pathway</keyword>
<dbReference type="PANTHER" id="PTHR13164">
    <property type="entry name" value="CALICYLIN BINDING PROTEIN"/>
    <property type="match status" value="1"/>
</dbReference>
<dbReference type="GO" id="GO:0005634">
    <property type="term" value="C:nucleus"/>
    <property type="evidence" value="ECO:0007669"/>
    <property type="project" value="TreeGrafter"/>
</dbReference>
<dbReference type="WBParaSite" id="MBELARI_LOCUS17146">
    <property type="protein sequence ID" value="MBELARI_LOCUS17146"/>
    <property type="gene ID" value="MBELARI_LOCUS17146"/>
</dbReference>
<dbReference type="Pfam" id="PF09032">
    <property type="entry name" value="Siah-Interact_N"/>
    <property type="match status" value="1"/>
</dbReference>
<dbReference type="PANTHER" id="PTHR13164:SF3">
    <property type="entry name" value="CALCYCLIN-BINDING PROTEIN"/>
    <property type="match status" value="1"/>
</dbReference>
<evidence type="ECO:0000259" key="6">
    <source>
        <dbReference type="PROSITE" id="PS51048"/>
    </source>
</evidence>
<dbReference type="FunFam" id="2.60.40.790:FF:000040">
    <property type="entry name" value="Calcyclin binding protein"/>
    <property type="match status" value="1"/>
</dbReference>
<dbReference type="Gene3D" id="2.60.40.790">
    <property type="match status" value="1"/>
</dbReference>
<dbReference type="SUPFAM" id="SSF49764">
    <property type="entry name" value="HSP20-like chaperones"/>
    <property type="match status" value="1"/>
</dbReference>
<dbReference type="PROSITE" id="PS51203">
    <property type="entry name" value="CS"/>
    <property type="match status" value="1"/>
</dbReference>
<evidence type="ECO:0000256" key="3">
    <source>
        <dbReference type="ARBA" id="ARBA00022990"/>
    </source>
</evidence>
<feature type="domain" description="SGS" evidence="6">
    <location>
        <begin position="146"/>
        <end position="227"/>
    </location>
</feature>
<feature type="region of interest" description="Disordered" evidence="5">
    <location>
        <begin position="171"/>
        <end position="227"/>
    </location>
</feature>
<dbReference type="InterPro" id="IPR052289">
    <property type="entry name" value="Calcyclin-binding_UBL-bridge"/>
</dbReference>
<organism evidence="8 9">
    <name type="scientific">Mesorhabditis belari</name>
    <dbReference type="NCBI Taxonomy" id="2138241"/>
    <lineage>
        <taxon>Eukaryota</taxon>
        <taxon>Metazoa</taxon>
        <taxon>Ecdysozoa</taxon>
        <taxon>Nematoda</taxon>
        <taxon>Chromadorea</taxon>
        <taxon>Rhabditida</taxon>
        <taxon>Rhabditina</taxon>
        <taxon>Rhabditomorpha</taxon>
        <taxon>Rhabditoidea</taxon>
        <taxon>Rhabditidae</taxon>
        <taxon>Mesorhabditinae</taxon>
        <taxon>Mesorhabditis</taxon>
    </lineage>
</organism>
<feature type="domain" description="CS" evidence="7">
    <location>
        <begin position="68"/>
        <end position="162"/>
    </location>
</feature>